<organism evidence="2 3">
    <name type="scientific">Vibrio diazotrophicus</name>
    <dbReference type="NCBI Taxonomy" id="685"/>
    <lineage>
        <taxon>Bacteria</taxon>
        <taxon>Pseudomonadati</taxon>
        <taxon>Pseudomonadota</taxon>
        <taxon>Gammaproteobacteria</taxon>
        <taxon>Vibrionales</taxon>
        <taxon>Vibrionaceae</taxon>
        <taxon>Vibrio</taxon>
    </lineage>
</organism>
<dbReference type="RefSeq" id="WP_112403534.1">
    <property type="nucleotide sequence ID" value="NZ_QLTR01000007.1"/>
</dbReference>
<evidence type="ECO:0000313" key="3">
    <source>
        <dbReference type="Proteomes" id="UP000248729"/>
    </source>
</evidence>
<gene>
    <name evidence="2" type="ORF">DET48_10723</name>
</gene>
<feature type="transmembrane region" description="Helical" evidence="1">
    <location>
        <begin position="12"/>
        <end position="35"/>
    </location>
</feature>
<dbReference type="EMBL" id="QLTR01000007">
    <property type="protein sequence ID" value="RAS65311.1"/>
    <property type="molecule type" value="Genomic_DNA"/>
</dbReference>
<keyword evidence="1" id="KW-1133">Transmembrane helix</keyword>
<protein>
    <submittedName>
        <fullName evidence="2">Uncharacterized protein</fullName>
    </submittedName>
</protein>
<comment type="caution">
    <text evidence="2">The sequence shown here is derived from an EMBL/GenBank/DDBJ whole genome shotgun (WGS) entry which is preliminary data.</text>
</comment>
<sequence length="132" mass="15117">MKREIPFSNDVWSLKDILTILAGFITLTVVLNFIFDTYTSIESLVITSVIMIAVYSISARFRKSHLSVSDGQVYLYQLPATLKYKSSIFGKPYIQITSLTESGYHRLNIKQHEIAPKDWTFLFNQCSSNLPK</sequence>
<evidence type="ECO:0000256" key="1">
    <source>
        <dbReference type="SAM" id="Phobius"/>
    </source>
</evidence>
<dbReference type="Proteomes" id="UP000248729">
    <property type="component" value="Unassembled WGS sequence"/>
</dbReference>
<dbReference type="AlphaFoldDB" id="A0A329EA71"/>
<name>A0A329EA71_VIBDI</name>
<evidence type="ECO:0000313" key="2">
    <source>
        <dbReference type="EMBL" id="RAS65311.1"/>
    </source>
</evidence>
<reference evidence="2 3" key="1">
    <citation type="submission" date="2018-06" db="EMBL/GenBank/DDBJ databases">
        <title>Freshwater and sediment microbial communities from various areas in North America, analyzing microbe dynamics in response to fracking.</title>
        <authorList>
            <person name="Lamendella R."/>
        </authorList>
    </citation>
    <scope>NUCLEOTIDE SEQUENCE [LARGE SCALE GENOMIC DNA]</scope>
    <source>
        <strain evidence="2 3">99A</strain>
    </source>
</reference>
<feature type="transmembrane region" description="Helical" evidence="1">
    <location>
        <begin position="41"/>
        <end position="58"/>
    </location>
</feature>
<proteinExistence type="predicted"/>
<keyword evidence="1" id="KW-0472">Membrane</keyword>
<keyword evidence="1" id="KW-0812">Transmembrane</keyword>
<accession>A0A329EA71</accession>